<evidence type="ECO:0000256" key="1">
    <source>
        <dbReference type="ARBA" id="ARBA00001988"/>
    </source>
</evidence>
<dbReference type="Proteomes" id="UP000261540">
    <property type="component" value="Unplaced"/>
</dbReference>
<dbReference type="AlphaFoldDB" id="A0A3B3SG71"/>
<dbReference type="Gene3D" id="1.20.5.350">
    <property type="match status" value="1"/>
</dbReference>
<dbReference type="InterPro" id="IPR001978">
    <property type="entry name" value="Troponin"/>
</dbReference>
<dbReference type="GeneTree" id="ENSGT01030000234588"/>
<dbReference type="FunFam" id="1.20.5.350:FF:000008">
    <property type="entry name" value="Troponin I4b, tandem duplicate 2"/>
    <property type="match status" value="1"/>
</dbReference>
<dbReference type="PANTHER" id="PTHR13738">
    <property type="entry name" value="TROPONIN I"/>
    <property type="match status" value="1"/>
</dbReference>
<comment type="similarity">
    <text evidence="2">Belongs to the troponin I family.</text>
</comment>
<keyword evidence="5" id="KW-0472">Membrane</keyword>
<dbReference type="SUPFAM" id="SSF90250">
    <property type="entry name" value="Troponin coil-coiled subunits"/>
    <property type="match status" value="1"/>
</dbReference>
<dbReference type="STRING" id="1676925.ENSPKIP00000029737"/>
<organism evidence="6 7">
    <name type="scientific">Paramormyrops kingsleyae</name>
    <dbReference type="NCBI Taxonomy" id="1676925"/>
    <lineage>
        <taxon>Eukaryota</taxon>
        <taxon>Metazoa</taxon>
        <taxon>Chordata</taxon>
        <taxon>Craniata</taxon>
        <taxon>Vertebrata</taxon>
        <taxon>Euteleostomi</taxon>
        <taxon>Actinopterygii</taxon>
        <taxon>Neopterygii</taxon>
        <taxon>Teleostei</taxon>
        <taxon>Osteoglossocephala</taxon>
        <taxon>Osteoglossomorpha</taxon>
        <taxon>Osteoglossiformes</taxon>
        <taxon>Mormyridae</taxon>
        <taxon>Paramormyrops</taxon>
    </lineage>
</organism>
<dbReference type="GO" id="GO:0005861">
    <property type="term" value="C:troponin complex"/>
    <property type="evidence" value="ECO:0007669"/>
    <property type="project" value="InterPro"/>
</dbReference>
<comment type="function">
    <text evidence="1">Troponin I is the inhibitory subunit of troponin, the thin filament regulatory complex which confers calcium-sensitivity to striated muscle actomyosin ATPase activity.</text>
</comment>
<feature type="transmembrane region" description="Helical" evidence="5">
    <location>
        <begin position="16"/>
        <end position="40"/>
    </location>
</feature>
<keyword evidence="7" id="KW-1185">Reference proteome</keyword>
<protein>
    <submittedName>
        <fullName evidence="6">Troponin I, slow skeletal muscle-like</fullName>
    </submittedName>
</protein>
<dbReference type="GO" id="GO:0060048">
    <property type="term" value="P:cardiac muscle contraction"/>
    <property type="evidence" value="ECO:0007669"/>
    <property type="project" value="TreeGrafter"/>
</dbReference>
<reference evidence="6" key="2">
    <citation type="submission" date="2025-09" db="UniProtKB">
        <authorList>
            <consortium name="Ensembl"/>
        </authorList>
    </citation>
    <scope>IDENTIFICATION</scope>
</reference>
<evidence type="ECO:0000256" key="5">
    <source>
        <dbReference type="SAM" id="Phobius"/>
    </source>
</evidence>
<dbReference type="InterPro" id="IPR038077">
    <property type="entry name" value="Troponin_sf"/>
</dbReference>
<dbReference type="GO" id="GO:0003009">
    <property type="term" value="P:skeletal muscle contraction"/>
    <property type="evidence" value="ECO:0007669"/>
    <property type="project" value="TreeGrafter"/>
</dbReference>
<dbReference type="OrthoDB" id="371899at2759"/>
<name>A0A3B3SG71_9TELE</name>
<dbReference type="Pfam" id="PF00992">
    <property type="entry name" value="Troponin"/>
    <property type="match status" value="1"/>
</dbReference>
<keyword evidence="5" id="KW-1133">Transmembrane helix</keyword>
<evidence type="ECO:0000256" key="2">
    <source>
        <dbReference type="ARBA" id="ARBA00009930"/>
    </source>
</evidence>
<evidence type="ECO:0000313" key="7">
    <source>
        <dbReference type="Proteomes" id="UP000261540"/>
    </source>
</evidence>
<evidence type="ECO:0000256" key="4">
    <source>
        <dbReference type="ARBA" id="ARBA00023203"/>
    </source>
</evidence>
<proteinExistence type="inferred from homology"/>
<evidence type="ECO:0000256" key="3">
    <source>
        <dbReference type="ARBA" id="ARBA00023179"/>
    </source>
</evidence>
<keyword evidence="4" id="KW-0009">Actin-binding</keyword>
<dbReference type="Ensembl" id="ENSPKIT00000010537.1">
    <property type="protein sequence ID" value="ENSPKIP00000029737.1"/>
    <property type="gene ID" value="ENSPKIG00000010867.1"/>
</dbReference>
<accession>A0A3B3SG71</accession>
<sequence length="247" mass="28681">CSIVQNKHFSVKRNSFCLCTVHNALVVFLLLVCLLCYWVWKKTAKLLFYVGKIVLWRQDDFLYQYLQILFSLQKKYKTTASRSLSIKINLLKTATVLLAGQKEHRKVEREKALKERAPPLKLSGLTVQELQELCKELHRKTDVVDEERYDIAAKVSKNEAEIQNLLQKVFELKGKMKRPNLKRVRVSADAMLGTLLGSKHKESMDFKANFKTIKNEEEKKEELTDWCKNVDALSGMEGRKKLFDVAQ</sequence>
<dbReference type="KEGG" id="pki:111854599"/>
<dbReference type="InterPro" id="IPR050875">
    <property type="entry name" value="Troponin_I"/>
</dbReference>
<dbReference type="Gene3D" id="6.10.250.180">
    <property type="match status" value="1"/>
</dbReference>
<dbReference type="PANTHER" id="PTHR13738:SF12">
    <property type="entry name" value="TROPONIN 1-RELATED"/>
    <property type="match status" value="1"/>
</dbReference>
<keyword evidence="5" id="KW-0812">Transmembrane</keyword>
<keyword evidence="3" id="KW-0514">Muscle protein</keyword>
<reference evidence="6" key="1">
    <citation type="submission" date="2025-08" db="UniProtKB">
        <authorList>
            <consortium name="Ensembl"/>
        </authorList>
    </citation>
    <scope>IDENTIFICATION</scope>
</reference>
<dbReference type="GO" id="GO:0003779">
    <property type="term" value="F:actin binding"/>
    <property type="evidence" value="ECO:0007669"/>
    <property type="project" value="UniProtKB-KW"/>
</dbReference>
<evidence type="ECO:0000313" key="6">
    <source>
        <dbReference type="Ensembl" id="ENSPKIP00000029737.1"/>
    </source>
</evidence>